<feature type="compositionally biased region" description="Basic residues" evidence="11">
    <location>
        <begin position="423"/>
        <end position="440"/>
    </location>
</feature>
<feature type="compositionally biased region" description="Basic and acidic residues" evidence="11">
    <location>
        <begin position="323"/>
        <end position="333"/>
    </location>
</feature>
<feature type="region of interest" description="Disordered" evidence="11">
    <location>
        <begin position="116"/>
        <end position="149"/>
    </location>
</feature>
<dbReference type="Proteomes" id="UP001472866">
    <property type="component" value="Chromosome 13"/>
</dbReference>
<evidence type="ECO:0000313" key="13">
    <source>
        <dbReference type="EMBL" id="WZN65977.1"/>
    </source>
</evidence>
<feature type="region of interest" description="Disordered" evidence="11">
    <location>
        <begin position="323"/>
        <end position="379"/>
    </location>
</feature>
<dbReference type="PROSITE" id="PS50016">
    <property type="entry name" value="ZF_PHD_2"/>
    <property type="match status" value="1"/>
</dbReference>
<evidence type="ECO:0000256" key="2">
    <source>
        <dbReference type="ARBA" id="ARBA00022723"/>
    </source>
</evidence>
<feature type="compositionally biased region" description="Acidic residues" evidence="11">
    <location>
        <begin position="344"/>
        <end position="354"/>
    </location>
</feature>
<dbReference type="GO" id="GO:0005634">
    <property type="term" value="C:nucleus"/>
    <property type="evidence" value="ECO:0007669"/>
    <property type="project" value="UniProtKB-SubCell"/>
</dbReference>
<keyword evidence="7 13" id="KW-0371">Homeobox</keyword>
<evidence type="ECO:0000256" key="3">
    <source>
        <dbReference type="ARBA" id="ARBA00022771"/>
    </source>
</evidence>
<comment type="subcellular location">
    <subcellularLocation>
        <location evidence="1">Nucleus</location>
    </subcellularLocation>
</comment>
<reference evidence="13 14" key="1">
    <citation type="submission" date="2024-03" db="EMBL/GenBank/DDBJ databases">
        <title>Complete genome sequence of the green alga Chloropicon roscoffensis RCC1871.</title>
        <authorList>
            <person name="Lemieux C."/>
            <person name="Pombert J.-F."/>
            <person name="Otis C."/>
            <person name="Turmel M."/>
        </authorList>
    </citation>
    <scope>NUCLEOTIDE SEQUENCE [LARGE SCALE GENOMIC DNA]</scope>
    <source>
        <strain evidence="13 14">RCC1871</strain>
    </source>
</reference>
<evidence type="ECO:0000256" key="7">
    <source>
        <dbReference type="ARBA" id="ARBA00023155"/>
    </source>
</evidence>
<dbReference type="SUPFAM" id="SSF57903">
    <property type="entry name" value="FYVE/PHD zinc finger"/>
    <property type="match status" value="1"/>
</dbReference>
<dbReference type="SMART" id="SM00249">
    <property type="entry name" value="PHD"/>
    <property type="match status" value="1"/>
</dbReference>
<evidence type="ECO:0000259" key="12">
    <source>
        <dbReference type="PROSITE" id="PS50016"/>
    </source>
</evidence>
<evidence type="ECO:0000256" key="1">
    <source>
        <dbReference type="ARBA" id="ARBA00004123"/>
    </source>
</evidence>
<dbReference type="InterPro" id="IPR019787">
    <property type="entry name" value="Znf_PHD-finger"/>
</dbReference>
<keyword evidence="6 13" id="KW-0238">DNA-binding</keyword>
<dbReference type="GO" id="GO:0008270">
    <property type="term" value="F:zinc ion binding"/>
    <property type="evidence" value="ECO:0007669"/>
    <property type="project" value="UniProtKB-KW"/>
</dbReference>
<name>A0AAX4PHU6_9CHLO</name>
<dbReference type="Pfam" id="PF00628">
    <property type="entry name" value="PHD"/>
    <property type="match status" value="1"/>
</dbReference>
<evidence type="ECO:0000313" key="14">
    <source>
        <dbReference type="Proteomes" id="UP001472866"/>
    </source>
</evidence>
<keyword evidence="8" id="KW-0804">Transcription</keyword>
<dbReference type="InterPro" id="IPR019786">
    <property type="entry name" value="Zinc_finger_PHD-type_CS"/>
</dbReference>
<organism evidence="13 14">
    <name type="scientific">Chloropicon roscoffensis</name>
    <dbReference type="NCBI Taxonomy" id="1461544"/>
    <lineage>
        <taxon>Eukaryota</taxon>
        <taxon>Viridiplantae</taxon>
        <taxon>Chlorophyta</taxon>
        <taxon>Chloropicophyceae</taxon>
        <taxon>Chloropicales</taxon>
        <taxon>Chloropicaceae</taxon>
        <taxon>Chloropicon</taxon>
    </lineage>
</organism>
<keyword evidence="9" id="KW-0539">Nucleus</keyword>
<evidence type="ECO:0000256" key="5">
    <source>
        <dbReference type="ARBA" id="ARBA00023015"/>
    </source>
</evidence>
<dbReference type="Gene3D" id="3.30.40.10">
    <property type="entry name" value="Zinc/RING finger domain, C3HC4 (zinc finger)"/>
    <property type="match status" value="1"/>
</dbReference>
<evidence type="ECO:0000256" key="9">
    <source>
        <dbReference type="ARBA" id="ARBA00023242"/>
    </source>
</evidence>
<dbReference type="AlphaFoldDB" id="A0AAX4PHU6"/>
<feature type="region of interest" description="Disordered" evidence="11">
    <location>
        <begin position="407"/>
        <end position="440"/>
    </location>
</feature>
<keyword evidence="4" id="KW-0862">Zinc</keyword>
<feature type="domain" description="PHD-type" evidence="12">
    <location>
        <begin position="236"/>
        <end position="293"/>
    </location>
</feature>
<feature type="compositionally biased region" description="Low complexity" evidence="11">
    <location>
        <begin position="355"/>
        <end position="367"/>
    </location>
</feature>
<proteinExistence type="predicted"/>
<evidence type="ECO:0000256" key="10">
    <source>
        <dbReference type="PROSITE-ProRule" id="PRU00146"/>
    </source>
</evidence>
<dbReference type="PROSITE" id="PS01359">
    <property type="entry name" value="ZF_PHD_1"/>
    <property type="match status" value="1"/>
</dbReference>
<dbReference type="GO" id="GO:0003682">
    <property type="term" value="F:chromatin binding"/>
    <property type="evidence" value="ECO:0007669"/>
    <property type="project" value="TreeGrafter"/>
</dbReference>
<gene>
    <name evidence="13" type="ORF">HKI87_13g75400</name>
</gene>
<keyword evidence="2" id="KW-0479">Metal-binding</keyword>
<dbReference type="GO" id="GO:0045814">
    <property type="term" value="P:negative regulation of gene expression, epigenetic"/>
    <property type="evidence" value="ECO:0007669"/>
    <property type="project" value="TreeGrafter"/>
</dbReference>
<evidence type="ECO:0000256" key="6">
    <source>
        <dbReference type="ARBA" id="ARBA00023125"/>
    </source>
</evidence>
<keyword evidence="5" id="KW-0805">Transcription regulation</keyword>
<evidence type="ECO:0000256" key="11">
    <source>
        <dbReference type="SAM" id="MobiDB-lite"/>
    </source>
</evidence>
<dbReference type="EMBL" id="CP151513">
    <property type="protein sequence ID" value="WZN65977.1"/>
    <property type="molecule type" value="Genomic_DNA"/>
</dbReference>
<accession>A0AAX4PHU6</accession>
<keyword evidence="3 10" id="KW-0863">Zinc-finger</keyword>
<dbReference type="InterPro" id="IPR013083">
    <property type="entry name" value="Znf_RING/FYVE/PHD"/>
</dbReference>
<feature type="compositionally biased region" description="Basic and acidic residues" evidence="11">
    <location>
        <begin position="116"/>
        <end position="127"/>
    </location>
</feature>
<dbReference type="InterPro" id="IPR001965">
    <property type="entry name" value="Znf_PHD"/>
</dbReference>
<keyword evidence="14" id="KW-1185">Reference proteome</keyword>
<dbReference type="PANTHER" id="PTHR12628:SF10">
    <property type="entry name" value="HOMEOBOX DOMAIN-CONTAINING PROTEIN"/>
    <property type="match status" value="1"/>
</dbReference>
<feature type="region of interest" description="Disordered" evidence="11">
    <location>
        <begin position="17"/>
        <end position="72"/>
    </location>
</feature>
<dbReference type="CDD" id="cd15504">
    <property type="entry name" value="PHD_PRHA_like"/>
    <property type="match status" value="1"/>
</dbReference>
<dbReference type="InterPro" id="IPR045876">
    <property type="entry name" value="PRHA-like_PHD-finger"/>
</dbReference>
<dbReference type="GO" id="GO:0003677">
    <property type="term" value="F:DNA binding"/>
    <property type="evidence" value="ECO:0007669"/>
    <property type="project" value="UniProtKB-KW"/>
</dbReference>
<evidence type="ECO:0000256" key="4">
    <source>
        <dbReference type="ARBA" id="ARBA00022833"/>
    </source>
</evidence>
<evidence type="ECO:0000256" key="8">
    <source>
        <dbReference type="ARBA" id="ARBA00023163"/>
    </source>
</evidence>
<dbReference type="InterPro" id="IPR011011">
    <property type="entry name" value="Znf_FYVE_PHD"/>
</dbReference>
<feature type="compositionally biased region" description="Basic and acidic residues" evidence="11">
    <location>
        <begin position="139"/>
        <end position="149"/>
    </location>
</feature>
<sequence>MRTMSPGMLGRCLVTMRAPGSPRRDNGDGIPASHDTSPPSPASVPAGPSNLAPAATMPNDNQVVPKPKKRPRAVKFARVPKRPERGLGCAKCRYSANGCNTCGYYEDEAMRAMQVEREERRREEEARRRRRAHAGPSAPKREEHPCAFERAKRRVQSQISRIRQETWLLETYETEGWRGASKEKLKPELELQRARAAVERCKQRIMDQMRFIQEGGGFQRIPAEKFNEDGSIDEGDIFCAKCLGGEATQENDIVLCDGYCGRAYHLMCLEPPLRMSDLPPDDEGWLCPSCSARVDCVFYLNQLLDTAMPLDVDWRDIFAHDSEKGAEEEKEKVNGAGGFLDLDLPSEESEDEDFAAASSSSSSSSSSSEKDEVAVVVTGKRRRQRVDYAKLNEAMFGGTEAYEGELVSDQEWDPSARSPTPQKKTKRKRGRPRKHPKPED</sequence>
<dbReference type="PANTHER" id="PTHR12628">
    <property type="entry name" value="POLYCOMB-LIKE TRANSCRIPTION FACTOR"/>
    <property type="match status" value="1"/>
</dbReference>
<protein>
    <submittedName>
        <fullName evidence="13">Pathogenesis-related homeodomain protein</fullName>
    </submittedName>
</protein>